<dbReference type="EMBL" id="CP036343">
    <property type="protein sequence ID" value="QDT89722.1"/>
    <property type="molecule type" value="Genomic_DNA"/>
</dbReference>
<dbReference type="Proteomes" id="UP000316855">
    <property type="component" value="Chromosome"/>
</dbReference>
<dbReference type="RefSeq" id="WP_145225192.1">
    <property type="nucleotide sequence ID" value="NZ_CP036343.1"/>
</dbReference>
<keyword evidence="2" id="KW-0813">Transport</keyword>
<dbReference type="KEGG" id="gax:Pan161_13540"/>
<keyword evidence="12" id="KW-1185">Reference proteome</keyword>
<dbReference type="InterPro" id="IPR040627">
    <property type="entry name" value="T3SS_ATPase_C"/>
</dbReference>
<dbReference type="PROSITE" id="PS00152">
    <property type="entry name" value="ATPASE_ALPHA_BETA"/>
    <property type="match status" value="1"/>
</dbReference>
<keyword evidence="4" id="KW-0547">Nucleotide-binding</keyword>
<evidence type="ECO:0000256" key="4">
    <source>
        <dbReference type="ARBA" id="ARBA00022741"/>
    </source>
</evidence>
<keyword evidence="7" id="KW-1278">Translocase</keyword>
<reference evidence="11 12" key="1">
    <citation type="submission" date="2019-02" db="EMBL/GenBank/DDBJ databases">
        <title>Deep-cultivation of Planctomycetes and their phenomic and genomic characterization uncovers novel biology.</title>
        <authorList>
            <person name="Wiegand S."/>
            <person name="Jogler M."/>
            <person name="Boedeker C."/>
            <person name="Pinto D."/>
            <person name="Vollmers J."/>
            <person name="Rivas-Marin E."/>
            <person name="Kohn T."/>
            <person name="Peeters S.H."/>
            <person name="Heuer A."/>
            <person name="Rast P."/>
            <person name="Oberbeckmann S."/>
            <person name="Bunk B."/>
            <person name="Jeske O."/>
            <person name="Meyerdierks A."/>
            <person name="Storesund J.E."/>
            <person name="Kallscheuer N."/>
            <person name="Luecker S."/>
            <person name="Lage O.M."/>
            <person name="Pohl T."/>
            <person name="Merkel B.J."/>
            <person name="Hornburger P."/>
            <person name="Mueller R.-W."/>
            <person name="Bruemmer F."/>
            <person name="Labrenz M."/>
            <person name="Spormann A.M."/>
            <person name="Op den Camp H."/>
            <person name="Overmann J."/>
            <person name="Amann R."/>
            <person name="Jetten M.S.M."/>
            <person name="Mascher T."/>
            <person name="Medema M.H."/>
            <person name="Devos D.P."/>
            <person name="Kaster A.-K."/>
            <person name="Ovreas L."/>
            <person name="Rohde M."/>
            <person name="Galperin M.Y."/>
            <person name="Jogler C."/>
        </authorList>
    </citation>
    <scope>NUCLEOTIDE SEQUENCE [LARGE SCALE GENOMIC DNA]</scope>
    <source>
        <strain evidence="11 12">Pan161</strain>
    </source>
</reference>
<comment type="subcellular location">
    <subcellularLocation>
        <location evidence="1">Cytoplasm</location>
    </subcellularLocation>
</comment>
<evidence type="ECO:0000313" key="12">
    <source>
        <dbReference type="Proteomes" id="UP000316855"/>
    </source>
</evidence>
<dbReference type="SUPFAM" id="SSF52540">
    <property type="entry name" value="P-loop containing nucleoside triphosphate hydrolases"/>
    <property type="match status" value="1"/>
</dbReference>
<feature type="domain" description="AAA+ ATPase" evidence="10">
    <location>
        <begin position="153"/>
        <end position="334"/>
    </location>
</feature>
<evidence type="ECO:0000256" key="3">
    <source>
        <dbReference type="ARBA" id="ARBA00022490"/>
    </source>
</evidence>
<feature type="region of interest" description="Disordered" evidence="9">
    <location>
        <begin position="440"/>
        <end position="459"/>
    </location>
</feature>
<dbReference type="AlphaFoldDB" id="A0A517V9N9"/>
<dbReference type="GO" id="GO:0030257">
    <property type="term" value="C:type III protein secretion system complex"/>
    <property type="evidence" value="ECO:0007669"/>
    <property type="project" value="InterPro"/>
</dbReference>
<dbReference type="GO" id="GO:0030254">
    <property type="term" value="P:protein secretion by the type III secretion system"/>
    <property type="evidence" value="ECO:0007669"/>
    <property type="project" value="InterPro"/>
</dbReference>
<evidence type="ECO:0000256" key="9">
    <source>
        <dbReference type="SAM" id="MobiDB-lite"/>
    </source>
</evidence>
<dbReference type="InterPro" id="IPR020003">
    <property type="entry name" value="ATPase_a/bsu_AS"/>
</dbReference>
<dbReference type="GO" id="GO:0005737">
    <property type="term" value="C:cytoplasm"/>
    <property type="evidence" value="ECO:0007669"/>
    <property type="project" value="UniProtKB-SubCell"/>
</dbReference>
<evidence type="ECO:0000256" key="7">
    <source>
        <dbReference type="ARBA" id="ARBA00022967"/>
    </source>
</evidence>
<dbReference type="GO" id="GO:0046933">
    <property type="term" value="F:proton-transporting ATP synthase activity, rotational mechanism"/>
    <property type="evidence" value="ECO:0007669"/>
    <property type="project" value="TreeGrafter"/>
</dbReference>
<dbReference type="Pfam" id="PF02874">
    <property type="entry name" value="ATP-synt_ab_N"/>
    <property type="match status" value="1"/>
</dbReference>
<dbReference type="OrthoDB" id="9802718at2"/>
<protein>
    <submittedName>
        <fullName evidence="11">Putative ATP synthase YscN</fullName>
    </submittedName>
</protein>
<dbReference type="Pfam" id="PF00006">
    <property type="entry name" value="ATP-synt_ab"/>
    <property type="match status" value="1"/>
</dbReference>
<evidence type="ECO:0000313" key="11">
    <source>
        <dbReference type="EMBL" id="QDT89722.1"/>
    </source>
</evidence>
<dbReference type="InterPro" id="IPR005714">
    <property type="entry name" value="ATPase_T3SS_FliI/YscN"/>
</dbReference>
<dbReference type="FunFam" id="3.40.50.12240:FF:000002">
    <property type="entry name" value="Flagellum-specific ATP synthase FliI"/>
    <property type="match status" value="1"/>
</dbReference>
<proteinExistence type="predicted"/>
<dbReference type="NCBIfam" id="TIGR01026">
    <property type="entry name" value="fliI_yscN"/>
    <property type="match status" value="1"/>
</dbReference>
<dbReference type="InterPro" id="IPR000194">
    <property type="entry name" value="ATPase_F1/V1/A1_a/bsu_nucl-bd"/>
</dbReference>
<evidence type="ECO:0000256" key="1">
    <source>
        <dbReference type="ARBA" id="ARBA00004496"/>
    </source>
</evidence>
<evidence type="ECO:0000259" key="10">
    <source>
        <dbReference type="SMART" id="SM00382"/>
    </source>
</evidence>
<keyword evidence="6" id="KW-0653">Protein transport</keyword>
<keyword evidence="3" id="KW-0963">Cytoplasm</keyword>
<evidence type="ECO:0000256" key="8">
    <source>
        <dbReference type="ARBA" id="ARBA00034006"/>
    </source>
</evidence>
<dbReference type="CDD" id="cd01136">
    <property type="entry name" value="ATPase_flagellum-secretory_path_III"/>
    <property type="match status" value="1"/>
</dbReference>
<keyword evidence="5" id="KW-0067">ATP-binding</keyword>
<dbReference type="PANTHER" id="PTHR15184">
    <property type="entry name" value="ATP SYNTHASE"/>
    <property type="match status" value="1"/>
</dbReference>
<dbReference type="CDD" id="cd18117">
    <property type="entry name" value="ATP-synt_flagellum-secretory_path_III_N"/>
    <property type="match status" value="1"/>
</dbReference>
<dbReference type="InterPro" id="IPR027417">
    <property type="entry name" value="P-loop_NTPase"/>
</dbReference>
<dbReference type="PANTHER" id="PTHR15184:SF9">
    <property type="entry name" value="SPI-1 TYPE 3 SECRETION SYSTEM ATPASE"/>
    <property type="match status" value="1"/>
</dbReference>
<dbReference type="GO" id="GO:0008564">
    <property type="term" value="F:protein-exporting ATPase activity"/>
    <property type="evidence" value="ECO:0007669"/>
    <property type="project" value="UniProtKB-EC"/>
</dbReference>
<dbReference type="InterPro" id="IPR003593">
    <property type="entry name" value="AAA+_ATPase"/>
</dbReference>
<name>A0A517V9N9_9PLAN</name>
<sequence>MFDVSQQIKQILPFRLTGRVTRVVGLTASVSGFPAPLGSVCAIDRENGSAIEAEVVGFQNEETLLLPYEDLAGIRRGDRVSLIQSVPAVAVGQGILGRVLDGRGRCIDGKNQAMLSHRANLKAKPISPLNRPRIDTPLSTGIRTIDGLLTCGKGQRLGIFAGSGVGKSTLLGQMARQSSADINVVCLVGERGREVREFLDRDLGQEGLERSVVIVATSDEPALIRLRAAHLATAVSEYFRDCGKDVLLMMDSVTRYALAQREIGLAAGEPPATRGYPPSVFSLLPKLLERSGRTESGSITGFYTVLVEADDANEPISDTVRGILDGHIMLSRKLAHESHWPAIDVLQSISRSMNDITSPAHQQAVAQIKKLMAAYQQSEDLISIGAYQAGSNPEVDLAIKMRPLWNEFLKQGNTEDSDFHSASEGLGNLIARMQQLKPMNTGSVAGQPPATGQTAEIAR</sequence>
<evidence type="ECO:0000256" key="5">
    <source>
        <dbReference type="ARBA" id="ARBA00022840"/>
    </source>
</evidence>
<dbReference type="InterPro" id="IPR050053">
    <property type="entry name" value="ATPase_alpha/beta_chains"/>
</dbReference>
<accession>A0A517V9N9</accession>
<dbReference type="SMART" id="SM00382">
    <property type="entry name" value="AAA"/>
    <property type="match status" value="1"/>
</dbReference>
<dbReference type="Gene3D" id="3.40.50.12240">
    <property type="match status" value="1"/>
</dbReference>
<organism evidence="11 12">
    <name type="scientific">Gimesia algae</name>
    <dbReference type="NCBI Taxonomy" id="2527971"/>
    <lineage>
        <taxon>Bacteria</taxon>
        <taxon>Pseudomonadati</taxon>
        <taxon>Planctomycetota</taxon>
        <taxon>Planctomycetia</taxon>
        <taxon>Planctomycetales</taxon>
        <taxon>Planctomycetaceae</taxon>
        <taxon>Gimesia</taxon>
    </lineage>
</organism>
<dbReference type="InterPro" id="IPR004100">
    <property type="entry name" value="ATPase_F1/V1/A1_a/bsu_N"/>
</dbReference>
<gene>
    <name evidence="11" type="primary">yscN</name>
    <name evidence="11" type="ORF">Pan161_13540</name>
</gene>
<evidence type="ECO:0000256" key="2">
    <source>
        <dbReference type="ARBA" id="ARBA00022448"/>
    </source>
</evidence>
<dbReference type="GO" id="GO:0016887">
    <property type="term" value="F:ATP hydrolysis activity"/>
    <property type="evidence" value="ECO:0007669"/>
    <property type="project" value="InterPro"/>
</dbReference>
<evidence type="ECO:0000256" key="6">
    <source>
        <dbReference type="ARBA" id="ARBA00022927"/>
    </source>
</evidence>
<dbReference type="Pfam" id="PF18269">
    <property type="entry name" value="T3SS_ATPase_C"/>
    <property type="match status" value="1"/>
</dbReference>
<comment type="catalytic activity">
    <reaction evidence="8">
        <text>ATP + H2O + cellular proteinSide 1 = ADP + phosphate + cellular proteinSide 2.</text>
        <dbReference type="EC" id="7.4.2.8"/>
    </reaction>
</comment>
<dbReference type="GO" id="GO:0005524">
    <property type="term" value="F:ATP binding"/>
    <property type="evidence" value="ECO:0007669"/>
    <property type="project" value="UniProtKB-KW"/>
</dbReference>